<feature type="transmembrane region" description="Helical" evidence="6">
    <location>
        <begin position="513"/>
        <end position="531"/>
    </location>
</feature>
<comment type="similarity">
    <text evidence="1">Belongs to the LDH/MDH superfamily. MDH type 2 family.</text>
</comment>
<name>A0A7J6LGU9_PEROL</name>
<reference evidence="10 11" key="1">
    <citation type="submission" date="2020-04" db="EMBL/GenBank/DDBJ databases">
        <title>Perkinsus olseni comparative genomics.</title>
        <authorList>
            <person name="Bogema D.R."/>
        </authorList>
    </citation>
    <scope>NUCLEOTIDE SEQUENCE [LARGE SCALE GENOMIC DNA]</scope>
    <source>
        <strain evidence="10">ATCC PRA-179</strain>
    </source>
</reference>
<feature type="transmembrane region" description="Helical" evidence="6">
    <location>
        <begin position="1541"/>
        <end position="1559"/>
    </location>
</feature>
<dbReference type="Gene3D" id="3.40.50.720">
    <property type="entry name" value="NAD(P)-binding Rossmann-like Domain"/>
    <property type="match status" value="1"/>
</dbReference>
<dbReference type="OrthoDB" id="443252at2759"/>
<dbReference type="Gene3D" id="3.90.110.10">
    <property type="entry name" value="Lactate dehydrogenase/glycoside hydrolase, family 4, C-terminal"/>
    <property type="match status" value="1"/>
</dbReference>
<feature type="compositionally biased region" description="Acidic residues" evidence="5">
    <location>
        <begin position="1663"/>
        <end position="1675"/>
    </location>
</feature>
<dbReference type="InterPro" id="IPR015955">
    <property type="entry name" value="Lactate_DH/Glyco_Ohase_4_C"/>
</dbReference>
<keyword evidence="4" id="KW-0520">NAD</keyword>
<dbReference type="InterPro" id="IPR022742">
    <property type="entry name" value="Hydrolase_4"/>
</dbReference>
<accession>A0A7J6LGU9</accession>
<evidence type="ECO:0000313" key="10">
    <source>
        <dbReference type="EMBL" id="KAF4658091.1"/>
    </source>
</evidence>
<keyword evidence="6" id="KW-1133">Transmembrane helix</keyword>
<proteinExistence type="inferred from homology"/>
<feature type="transmembrane region" description="Helical" evidence="6">
    <location>
        <begin position="488"/>
        <end position="506"/>
    </location>
</feature>
<evidence type="ECO:0000259" key="9">
    <source>
        <dbReference type="Pfam" id="PF12146"/>
    </source>
</evidence>
<protein>
    <recommendedName>
        <fullName evidence="2">malate dehydrogenase</fullName>
        <ecNumber evidence="2">1.1.1.37</ecNumber>
    </recommendedName>
</protein>
<dbReference type="FunFam" id="3.40.50.720:FF:000010">
    <property type="entry name" value="Malate dehydrogenase"/>
    <property type="match status" value="1"/>
</dbReference>
<comment type="caution">
    <text evidence="10">The sequence shown here is derived from an EMBL/GenBank/DDBJ whole genome shotgun (WGS) entry which is preliminary data.</text>
</comment>
<dbReference type="EMBL" id="JABAHT010000324">
    <property type="protein sequence ID" value="KAF4658091.1"/>
    <property type="molecule type" value="Genomic_DNA"/>
</dbReference>
<evidence type="ECO:0000313" key="11">
    <source>
        <dbReference type="Proteomes" id="UP000570595"/>
    </source>
</evidence>
<keyword evidence="6" id="KW-0472">Membrane</keyword>
<feature type="domain" description="Lactate/malate dehydrogenase N-terminal" evidence="7">
    <location>
        <begin position="865"/>
        <end position="1009"/>
    </location>
</feature>
<feature type="region of interest" description="Disordered" evidence="5">
    <location>
        <begin position="1574"/>
        <end position="1595"/>
    </location>
</feature>
<evidence type="ECO:0000256" key="2">
    <source>
        <dbReference type="ARBA" id="ARBA00012995"/>
    </source>
</evidence>
<dbReference type="InterPro" id="IPR029058">
    <property type="entry name" value="AB_hydrolase_fold"/>
</dbReference>
<dbReference type="SUPFAM" id="SSF53474">
    <property type="entry name" value="alpha/beta-Hydrolases"/>
    <property type="match status" value="1"/>
</dbReference>
<gene>
    <name evidence="10" type="ORF">FOZ61_005856</name>
</gene>
<feature type="domain" description="Serine aminopeptidase S33" evidence="9">
    <location>
        <begin position="575"/>
        <end position="813"/>
    </location>
</feature>
<dbReference type="EC" id="1.1.1.37" evidence="2"/>
<keyword evidence="6" id="KW-0812">Transmembrane</keyword>
<evidence type="ECO:0000256" key="4">
    <source>
        <dbReference type="ARBA" id="ARBA00023027"/>
    </source>
</evidence>
<dbReference type="InterPro" id="IPR001236">
    <property type="entry name" value="Lactate/malate_DH_N"/>
</dbReference>
<evidence type="ECO:0000259" key="8">
    <source>
        <dbReference type="Pfam" id="PF02866"/>
    </source>
</evidence>
<dbReference type="GO" id="GO:0006108">
    <property type="term" value="P:malate metabolic process"/>
    <property type="evidence" value="ECO:0007669"/>
    <property type="project" value="InterPro"/>
</dbReference>
<dbReference type="Gene3D" id="3.40.50.1820">
    <property type="entry name" value="alpha/beta hydrolase"/>
    <property type="match status" value="1"/>
</dbReference>
<dbReference type="PANTHER" id="PTHR23382">
    <property type="entry name" value="MALATE DEHYDROGENASE"/>
    <property type="match status" value="1"/>
</dbReference>
<feature type="region of interest" description="Disordered" evidence="5">
    <location>
        <begin position="1617"/>
        <end position="1685"/>
    </location>
</feature>
<dbReference type="NCBIfam" id="NF003916">
    <property type="entry name" value="PRK05442.1"/>
    <property type="match status" value="1"/>
</dbReference>
<evidence type="ECO:0000256" key="6">
    <source>
        <dbReference type="SAM" id="Phobius"/>
    </source>
</evidence>
<evidence type="ECO:0000259" key="7">
    <source>
        <dbReference type="Pfam" id="PF00056"/>
    </source>
</evidence>
<feature type="region of interest" description="Disordered" evidence="5">
    <location>
        <begin position="1406"/>
        <end position="1425"/>
    </location>
</feature>
<sequence length="1685" mass="188157">MPTSARQGWGDELTTAQIEAYLADEVSITVYNAHLQRKVGIVTSALRAYLKSYHRDGSDDHAEATSFLWPEETKEGILECAKRSCMGVLERLPYLMEVTWGVATLKGFGDCCHVRRKPRPSEESTMEKVTVLRSEAFHYRCLCVLHIVPGTGGDLVLGELVGREEAVRETSKLLSRVYHPVIVQCMPQIRKHLAGVEGKVSIILCSNAGEMLITVHLENGVAETVSEVRLMVSWAGFGGSLQAAVQSSSAELKRVVVDVIVNGKRSRLASTTSAAGCNGALSRSSDELCHGRSSERDSRRSRKTRDAFVTEYYHLGDLHSDIRLRFKDGFRAVANSAVESRKLNWMVRTAIKCLFLLPVRGRRQLLEIPRSTSLYAVALGNLFDDSVCVVEGHKGKVAAAWGKLRLNSLVGKVKIAVVTVETSGIGDEVRSYLSTVPCIMYISEYTAAVRRDIRLLSISHRVLDLGLFDFLPFDEVIECCVVMLRRDVLMNSVIYGWITAPILLYFAGLLPRVAFAMLVGFIGFLWLWFIPKYKMEKNLERGGDWRPSTKREGKYVDVDGYKTHVYEIVPDLVECKGAIVLIAGVGSDGTFFPRDEILNRLQNEGYQLLLIDLWGRGFSDCPQSGRYDASRYSKQIMTVVDKLVPSDRPVYLLGMSLGGCVVVHCAAANPGRINGVLAICPAGCGLGKLEEWFLPIIKKARSPFSDILGVLAEVISYELFFDPEKFPKIHENTMIDWMYNPAFFRAYTNTLKDFPLEDGLIRYLPEVKCPVRVLLAGDDGTVDTPKVAHFLDTLEGSMKLSYRIIPKQPHDLVLTAPNEVTDEMLQLLLRGAENRLFGVQHCWRLQTVAAAGFHKMKFRTFPPARVAITGARGSVGTNLAFRVAMGDMLGVNQPVILHLYSRDREALRGLVLELEDTCAPLLAKVVATDNYEEAFGDADYACLVGSPPRQAGMERSDLLQISGALFKQEGTVLGEVANKDCKVVVVGNPANTNALIAASNSKHVPAENFTAMTRLDHNRGLLQLAHCINGHHEGLDIHPTHIDNFVIWGNHSPNMYPDVNHATVRGRKIKDLLPHPDWITNEFMTRVQQRGKEIIEAAGKSSAPSAAMSCVDQMRDWALGSDNKWVSMAVIGKNKESYGIDSYGVDTDLCFSFPVITDGESWTKVGGLEMTEFGYSMLQRNVQELKAERDMVRNLMGWALGRVVGVVHGNRKTSEAALEVLKVFRPQVVYLEADAKSFRLTAEDFEEWKSSVESDHSFLDSSDRLEAIGFQLREALPSVRLVPIDRLRTATERRMQWRHLVFPWQLIQVGGFSGKRNPAQMEKKEGMGVELSYIFAELLGDEHRSSVRVREENVVEVDVEINSLYTERERIFAQRAHLDSIRSRWLSSRNAAGEDVEVLRGKDKLDSGGRIEELPPEPEGPHVPLFPGQMDPLAQAKRLREEAEARRKILMEKEENESSGRREALDCDVGGPCGIADLLADLQRLPDPPLSDTLRIGLVCGEAHTERVKGLLARQMRTSFKRQMRQYEYDLRKPPRVDWVYSYYILLPLLVWIPPYLLLKFFPKKESKEEKALKAPAVWQARDSGSPESVGEPTPADAERARLLAWKVQQLRGLEVEDSGGEVGGSVEEQSKIARFQGAGPHPVVPPLSMRETGVWRKRQVIDDDDDDDEDDEGDAYGVRGSRSG</sequence>
<dbReference type="InterPro" id="IPR036291">
    <property type="entry name" value="NAD(P)-bd_dom_sf"/>
</dbReference>
<evidence type="ECO:0000256" key="1">
    <source>
        <dbReference type="ARBA" id="ARBA00009613"/>
    </source>
</evidence>
<dbReference type="Pfam" id="PF00056">
    <property type="entry name" value="Ldh_1_N"/>
    <property type="match status" value="1"/>
</dbReference>
<dbReference type="InterPro" id="IPR010945">
    <property type="entry name" value="Malate_DH_type2"/>
</dbReference>
<evidence type="ECO:0000256" key="5">
    <source>
        <dbReference type="SAM" id="MobiDB-lite"/>
    </source>
</evidence>
<dbReference type="GO" id="GO:0030060">
    <property type="term" value="F:L-malate dehydrogenase (NAD+) activity"/>
    <property type="evidence" value="ECO:0007669"/>
    <property type="project" value="UniProtKB-EC"/>
</dbReference>
<organism evidence="10 11">
    <name type="scientific">Perkinsus olseni</name>
    <name type="common">Perkinsus atlanticus</name>
    <dbReference type="NCBI Taxonomy" id="32597"/>
    <lineage>
        <taxon>Eukaryota</taxon>
        <taxon>Sar</taxon>
        <taxon>Alveolata</taxon>
        <taxon>Perkinsozoa</taxon>
        <taxon>Perkinsea</taxon>
        <taxon>Perkinsida</taxon>
        <taxon>Perkinsidae</taxon>
        <taxon>Perkinsus</taxon>
    </lineage>
</organism>
<dbReference type="NCBIfam" id="TIGR01759">
    <property type="entry name" value="MalateDH-SF1"/>
    <property type="match status" value="1"/>
</dbReference>
<dbReference type="Proteomes" id="UP000570595">
    <property type="component" value="Unassembled WGS sequence"/>
</dbReference>
<feature type="compositionally biased region" description="Basic and acidic residues" evidence="5">
    <location>
        <begin position="284"/>
        <end position="302"/>
    </location>
</feature>
<dbReference type="Pfam" id="PF12146">
    <property type="entry name" value="Hydrolase_4"/>
    <property type="match status" value="1"/>
</dbReference>
<evidence type="ECO:0000256" key="3">
    <source>
        <dbReference type="ARBA" id="ARBA00023002"/>
    </source>
</evidence>
<dbReference type="SUPFAM" id="SSF56327">
    <property type="entry name" value="LDH C-terminal domain-like"/>
    <property type="match status" value="1"/>
</dbReference>
<dbReference type="InterPro" id="IPR022383">
    <property type="entry name" value="Lactate/malate_DH_C"/>
</dbReference>
<feature type="domain" description="Lactate/malate dehydrogenase C-terminal" evidence="8">
    <location>
        <begin position="1013"/>
        <end position="1190"/>
    </location>
</feature>
<keyword evidence="3" id="KW-0560">Oxidoreductase</keyword>
<dbReference type="Pfam" id="PF02866">
    <property type="entry name" value="Ldh_1_C"/>
    <property type="match status" value="1"/>
</dbReference>
<feature type="region of interest" description="Disordered" evidence="5">
    <location>
        <begin position="281"/>
        <end position="302"/>
    </location>
</feature>
<dbReference type="SUPFAM" id="SSF51735">
    <property type="entry name" value="NAD(P)-binding Rossmann-fold domains"/>
    <property type="match status" value="1"/>
</dbReference>